<keyword evidence="2" id="KW-1185">Reference proteome</keyword>
<evidence type="ECO:0000313" key="1">
    <source>
        <dbReference type="EMBL" id="CAB4314302.1"/>
    </source>
</evidence>
<reference evidence="2" key="1">
    <citation type="journal article" date="2020" name="Genome Biol.">
        <title>Gamete binning: chromosome-level and haplotype-resolved genome assembly enabled by high-throughput single-cell sequencing of gamete genomes.</title>
        <authorList>
            <person name="Campoy J.A."/>
            <person name="Sun H."/>
            <person name="Goel M."/>
            <person name="Jiao W.-B."/>
            <person name="Folz-Donahue K."/>
            <person name="Wang N."/>
            <person name="Rubio M."/>
            <person name="Liu C."/>
            <person name="Kukat C."/>
            <person name="Ruiz D."/>
            <person name="Huettel B."/>
            <person name="Schneeberger K."/>
        </authorList>
    </citation>
    <scope>NUCLEOTIDE SEQUENCE [LARGE SCALE GENOMIC DNA]</scope>
    <source>
        <strain evidence="2">cv. Rojo Pasion</strain>
    </source>
</reference>
<protein>
    <submittedName>
        <fullName evidence="1">Uncharacterized protein</fullName>
    </submittedName>
</protein>
<dbReference type="AlphaFoldDB" id="A0A6J5XQ56"/>
<gene>
    <name evidence="1" type="ORF">ORAREDHAP_LOCUS38665</name>
</gene>
<proteinExistence type="predicted"/>
<evidence type="ECO:0000313" key="2">
    <source>
        <dbReference type="Proteomes" id="UP000507245"/>
    </source>
</evidence>
<organism evidence="1 2">
    <name type="scientific">Prunus armeniaca</name>
    <name type="common">Apricot</name>
    <name type="synonym">Armeniaca vulgaris</name>
    <dbReference type="NCBI Taxonomy" id="36596"/>
    <lineage>
        <taxon>Eukaryota</taxon>
        <taxon>Viridiplantae</taxon>
        <taxon>Streptophyta</taxon>
        <taxon>Embryophyta</taxon>
        <taxon>Tracheophyta</taxon>
        <taxon>Spermatophyta</taxon>
        <taxon>Magnoliopsida</taxon>
        <taxon>eudicotyledons</taxon>
        <taxon>Gunneridae</taxon>
        <taxon>Pentapetalae</taxon>
        <taxon>rosids</taxon>
        <taxon>fabids</taxon>
        <taxon>Rosales</taxon>
        <taxon>Rosaceae</taxon>
        <taxon>Amygdaloideae</taxon>
        <taxon>Amygdaleae</taxon>
        <taxon>Prunus</taxon>
    </lineage>
</organism>
<accession>A0A6J5XQ56</accession>
<dbReference type="Proteomes" id="UP000507245">
    <property type="component" value="Unassembled WGS sequence"/>
</dbReference>
<name>A0A6J5XQ56_PRUAR</name>
<sequence>MSRRWWDWARRGASRSWAMEMLINGDTVVEQSRRVDYHHEPLWIRAVRKHCQHGRKGRVGASFKRHALSCGAGWCVEAGAVLQRGSMGIH</sequence>
<dbReference type="EMBL" id="CAEKKB010000006">
    <property type="protein sequence ID" value="CAB4314302.1"/>
    <property type="molecule type" value="Genomic_DNA"/>
</dbReference>